<name>A0A5Q2N3R3_9FIRM</name>
<dbReference type="PANTHER" id="PTHR36303">
    <property type="entry name" value="2',3'-CYCLIC-NUCLEOTIDE 2'-PHOSPHODIESTERASE"/>
    <property type="match status" value="1"/>
</dbReference>
<reference evidence="2" key="1">
    <citation type="submission" date="2019-11" db="EMBL/GenBank/DDBJ databases">
        <title>Genome sequence of Heliorestis convoluta strain HH, an alkaliphilic and minimalistic phototrophic bacterium from a soda lake in Egypt.</title>
        <authorList>
            <person name="Dewey E.D."/>
            <person name="Stokes L.M."/>
            <person name="Burchell B.M."/>
            <person name="Shaffer K.N."/>
            <person name="Huntington A.M."/>
            <person name="Baker J.M."/>
            <person name="Nadendla S."/>
            <person name="Giglio M.G."/>
            <person name="Touchman J.W."/>
            <person name="Blankenship R.E."/>
            <person name="Madigan M.T."/>
            <person name="Sattley W.M."/>
        </authorList>
    </citation>
    <scope>NUCLEOTIDE SEQUENCE [LARGE SCALE GENOMIC DNA]</scope>
    <source>
        <strain evidence="2">HH</strain>
    </source>
</reference>
<proteinExistence type="predicted"/>
<dbReference type="GO" id="GO:0004113">
    <property type="term" value="F:2',3'-cyclic-nucleotide 3'-phosphodiesterase activity"/>
    <property type="evidence" value="ECO:0007669"/>
    <property type="project" value="TreeGrafter"/>
</dbReference>
<accession>A0A5Q2N3R3</accession>
<dbReference type="InterPro" id="IPR005235">
    <property type="entry name" value="YmdB-like"/>
</dbReference>
<dbReference type="AlphaFoldDB" id="A0A5Q2N3R3"/>
<protein>
    <submittedName>
        <fullName evidence="1">TIGR00282 family metallophosphoesterase</fullName>
    </submittedName>
</protein>
<dbReference type="PANTHER" id="PTHR36303:SF1">
    <property type="entry name" value="2',3'-CYCLIC-NUCLEOTIDE 2'-PHOSPHODIESTERASE"/>
    <property type="match status" value="1"/>
</dbReference>
<gene>
    <name evidence="1" type="ORF">FTV88_0732</name>
</gene>
<dbReference type="Proteomes" id="UP000366051">
    <property type="component" value="Chromosome"/>
</dbReference>
<dbReference type="EMBL" id="CP045875">
    <property type="protein sequence ID" value="QGG46910.1"/>
    <property type="molecule type" value="Genomic_DNA"/>
</dbReference>
<dbReference type="InterPro" id="IPR029052">
    <property type="entry name" value="Metallo-depent_PP-like"/>
</dbReference>
<dbReference type="Pfam" id="PF13277">
    <property type="entry name" value="YmdB"/>
    <property type="match status" value="1"/>
</dbReference>
<dbReference type="Gene3D" id="3.60.21.10">
    <property type="match status" value="1"/>
</dbReference>
<dbReference type="KEGG" id="hcv:FTV88_0732"/>
<sequence length="62" mass="6797">MTGPRDSVIGVKKELVLRKFLTSLPVRFETASGTLQLCAVLTNLGEKGKAKDIERINLTIEP</sequence>
<evidence type="ECO:0000313" key="2">
    <source>
        <dbReference type="Proteomes" id="UP000366051"/>
    </source>
</evidence>
<dbReference type="SUPFAM" id="SSF56300">
    <property type="entry name" value="Metallo-dependent phosphatases"/>
    <property type="match status" value="1"/>
</dbReference>
<organism evidence="1 2">
    <name type="scientific">Heliorestis convoluta</name>
    <dbReference type="NCBI Taxonomy" id="356322"/>
    <lineage>
        <taxon>Bacteria</taxon>
        <taxon>Bacillati</taxon>
        <taxon>Bacillota</taxon>
        <taxon>Clostridia</taxon>
        <taxon>Eubacteriales</taxon>
        <taxon>Heliobacteriaceae</taxon>
        <taxon>Heliorestis</taxon>
    </lineage>
</organism>
<evidence type="ECO:0000313" key="1">
    <source>
        <dbReference type="EMBL" id="QGG46910.1"/>
    </source>
</evidence>
<keyword evidence="2" id="KW-1185">Reference proteome</keyword>